<accession>A0ABW5QEG7</accession>
<keyword evidence="4" id="KW-1185">Reference proteome</keyword>
<feature type="transmembrane region" description="Helical" evidence="2">
    <location>
        <begin position="12"/>
        <end position="32"/>
    </location>
</feature>
<keyword evidence="2" id="KW-0812">Transmembrane</keyword>
<proteinExistence type="predicted"/>
<dbReference type="InterPro" id="IPR021265">
    <property type="entry name" value="DUF2842"/>
</dbReference>
<feature type="transmembrane region" description="Helical" evidence="2">
    <location>
        <begin position="38"/>
        <end position="60"/>
    </location>
</feature>
<dbReference type="EMBL" id="JBHUNP010000001">
    <property type="protein sequence ID" value="MFD2646210.1"/>
    <property type="molecule type" value="Genomic_DNA"/>
</dbReference>
<keyword evidence="2" id="KW-1133">Transmembrane helix</keyword>
<gene>
    <name evidence="3" type="ORF">ACFSX5_00200</name>
</gene>
<evidence type="ECO:0000313" key="3">
    <source>
        <dbReference type="EMBL" id="MFD2646210.1"/>
    </source>
</evidence>
<reference evidence="4" key="1">
    <citation type="journal article" date="2019" name="Int. J. Syst. Evol. Microbiol.">
        <title>The Global Catalogue of Microorganisms (GCM) 10K type strain sequencing project: providing services to taxonomists for standard genome sequencing and annotation.</title>
        <authorList>
            <consortium name="The Broad Institute Genomics Platform"/>
            <consortium name="The Broad Institute Genome Sequencing Center for Infectious Disease"/>
            <person name="Wu L."/>
            <person name="Ma J."/>
        </authorList>
    </citation>
    <scope>NUCLEOTIDE SEQUENCE [LARGE SCALE GENOMIC DNA]</scope>
    <source>
        <strain evidence="4">CCM 7427</strain>
    </source>
</reference>
<evidence type="ECO:0000256" key="1">
    <source>
        <dbReference type="SAM" id="MobiDB-lite"/>
    </source>
</evidence>
<keyword evidence="2" id="KW-0472">Membrane</keyword>
<name>A0ABW5QEG7_9HYPH</name>
<dbReference type="Proteomes" id="UP001597521">
    <property type="component" value="Unassembled WGS sequence"/>
</dbReference>
<feature type="region of interest" description="Disordered" evidence="1">
    <location>
        <begin position="68"/>
        <end position="89"/>
    </location>
</feature>
<dbReference type="RefSeq" id="WP_386835534.1">
    <property type="nucleotide sequence ID" value="NZ_JBHUNP010000001.1"/>
</dbReference>
<protein>
    <submittedName>
        <fullName evidence="3">DUF2842 domain-containing protein</fullName>
    </submittedName>
</protein>
<sequence>MNQRHRKLIGALLLPASVVFWVTLATAVYLVLPEGLPWWVLIVYFAIAGMGWFLPAAVIIRWMLKPPREGQPVTRPSRENTAPVAKTST</sequence>
<evidence type="ECO:0000256" key="2">
    <source>
        <dbReference type="SAM" id="Phobius"/>
    </source>
</evidence>
<evidence type="ECO:0000313" key="4">
    <source>
        <dbReference type="Proteomes" id="UP001597521"/>
    </source>
</evidence>
<dbReference type="Pfam" id="PF11003">
    <property type="entry name" value="DUF2842"/>
    <property type="match status" value="1"/>
</dbReference>
<organism evidence="3 4">
    <name type="scientific">Devosia albogilva</name>
    <dbReference type="NCBI Taxonomy" id="429726"/>
    <lineage>
        <taxon>Bacteria</taxon>
        <taxon>Pseudomonadati</taxon>
        <taxon>Pseudomonadota</taxon>
        <taxon>Alphaproteobacteria</taxon>
        <taxon>Hyphomicrobiales</taxon>
        <taxon>Devosiaceae</taxon>
        <taxon>Devosia</taxon>
    </lineage>
</organism>
<comment type="caution">
    <text evidence="3">The sequence shown here is derived from an EMBL/GenBank/DDBJ whole genome shotgun (WGS) entry which is preliminary data.</text>
</comment>